<keyword evidence="1" id="KW-0489">Methyltransferase</keyword>
<dbReference type="RefSeq" id="WP_130715674.1">
    <property type="nucleotide sequence ID" value="NZ_SIOP01000001.1"/>
</dbReference>
<dbReference type="EMBL" id="SIOP01000001">
    <property type="protein sequence ID" value="TAY50652.1"/>
    <property type="molecule type" value="Genomic_DNA"/>
</dbReference>
<accession>A0A7M3DPP5</accession>
<evidence type="ECO:0000313" key="2">
    <source>
        <dbReference type="Proteomes" id="UP000292974"/>
    </source>
</evidence>
<dbReference type="GO" id="GO:0032259">
    <property type="term" value="P:methylation"/>
    <property type="evidence" value="ECO:0007669"/>
    <property type="project" value="UniProtKB-KW"/>
</dbReference>
<dbReference type="SUPFAM" id="SSF53335">
    <property type="entry name" value="S-adenosyl-L-methionine-dependent methyltransferases"/>
    <property type="match status" value="1"/>
</dbReference>
<keyword evidence="1" id="KW-0808">Transferase</keyword>
<name>A0A7M3DPP5_RHILE</name>
<organism evidence="1 2">
    <name type="scientific">Rhizobium leguminosarum</name>
    <dbReference type="NCBI Taxonomy" id="384"/>
    <lineage>
        <taxon>Bacteria</taxon>
        <taxon>Pseudomonadati</taxon>
        <taxon>Pseudomonadota</taxon>
        <taxon>Alphaproteobacteria</taxon>
        <taxon>Hyphomicrobiales</taxon>
        <taxon>Rhizobiaceae</taxon>
        <taxon>Rhizobium/Agrobacterium group</taxon>
        <taxon>Rhizobium</taxon>
    </lineage>
</organism>
<dbReference type="GO" id="GO:0008168">
    <property type="term" value="F:methyltransferase activity"/>
    <property type="evidence" value="ECO:0007669"/>
    <property type="project" value="UniProtKB-KW"/>
</dbReference>
<evidence type="ECO:0000313" key="1">
    <source>
        <dbReference type="EMBL" id="TAY50652.1"/>
    </source>
</evidence>
<proteinExistence type="predicted"/>
<protein>
    <submittedName>
        <fullName evidence="1">Methyltransferase type 12</fullName>
    </submittedName>
</protein>
<dbReference type="Proteomes" id="UP000292974">
    <property type="component" value="Unassembled WGS sequence"/>
</dbReference>
<dbReference type="AlphaFoldDB" id="A0A7M3DPP5"/>
<dbReference type="InterPro" id="IPR029063">
    <property type="entry name" value="SAM-dependent_MTases_sf"/>
</dbReference>
<gene>
    <name evidence="1" type="ORF">ELH90_02470</name>
</gene>
<sequence>MDVLKKILSSFSGASAKRGTGAHSEDAAPVLAAPSNAETPAVAEVEIPAVGEVEIPGIDTLPDDELERLNKLLPWAAFVLDRKGRKFGVAHSVTKRNLPQAMPDPRIVELDRRIPLRDLTVFEIGCFEGIHTAALAMHAKHVLACDSRIENVVKTIVRCAMYGTSAHIFRWDAEENLPVGVSLNCDVLHHVGVLYHLTDPVGHLKTLLPHVRKAVMLDTQIAPEDARSLTYETGGRTYRYHHYREAGRDAPFAGMLDHAKWMFKDDLLALLSEAGFDSIDVANFEIQRNGPRILIYATRSGSDR</sequence>
<reference evidence="1 2" key="1">
    <citation type="submission" date="2019-02" db="EMBL/GenBank/DDBJ databases">
        <title>The genomic architecture of introgression among sibling species of bacteria.</title>
        <authorList>
            <person name="Cavassim M.I.A."/>
            <person name="Moeskjaer S."/>
            <person name="Moslemi C."/>
            <person name="Fields B."/>
            <person name="Bachmann A."/>
            <person name="Vilhjalmsson B."/>
            <person name="Schierup M.H."/>
            <person name="Young J.P.W."/>
            <person name="Andersen S.U."/>
        </authorList>
    </citation>
    <scope>NUCLEOTIDE SEQUENCE [LARGE SCALE GENOMIC DNA]</scope>
    <source>
        <strain evidence="1 2">SM135B</strain>
    </source>
</reference>
<comment type="caution">
    <text evidence="1">The sequence shown here is derived from an EMBL/GenBank/DDBJ whole genome shotgun (WGS) entry which is preliminary data.</text>
</comment>
<dbReference type="Gene3D" id="3.40.50.150">
    <property type="entry name" value="Vaccinia Virus protein VP39"/>
    <property type="match status" value="1"/>
</dbReference>